<reference evidence="2 3" key="1">
    <citation type="journal article" date="2023" name="Mol. Phylogenet. Evol.">
        <title>Genome-scale phylogeny and comparative genomics of the fungal order Sordariales.</title>
        <authorList>
            <person name="Hensen N."/>
            <person name="Bonometti L."/>
            <person name="Westerberg I."/>
            <person name="Brannstrom I.O."/>
            <person name="Guillou S."/>
            <person name="Cros-Aarteil S."/>
            <person name="Calhoun S."/>
            <person name="Haridas S."/>
            <person name="Kuo A."/>
            <person name="Mondo S."/>
            <person name="Pangilinan J."/>
            <person name="Riley R."/>
            <person name="LaButti K."/>
            <person name="Andreopoulos B."/>
            <person name="Lipzen A."/>
            <person name="Chen C."/>
            <person name="Yan M."/>
            <person name="Daum C."/>
            <person name="Ng V."/>
            <person name="Clum A."/>
            <person name="Steindorff A."/>
            <person name="Ohm R.A."/>
            <person name="Martin F."/>
            <person name="Silar P."/>
            <person name="Natvig D.O."/>
            <person name="Lalanne C."/>
            <person name="Gautier V."/>
            <person name="Ament-Velasquez S.L."/>
            <person name="Kruys A."/>
            <person name="Hutchinson M.I."/>
            <person name="Powell A.J."/>
            <person name="Barry K."/>
            <person name="Miller A.N."/>
            <person name="Grigoriev I.V."/>
            <person name="Debuchy R."/>
            <person name="Gladieux P."/>
            <person name="Hiltunen Thoren M."/>
            <person name="Johannesson H."/>
        </authorList>
    </citation>
    <scope>NUCLEOTIDE SEQUENCE [LARGE SCALE GENOMIC DNA]</scope>
    <source>
        <strain evidence="2 3">FGSC 10403</strain>
    </source>
</reference>
<protein>
    <submittedName>
        <fullName evidence="2">Uncharacterized protein</fullName>
    </submittedName>
</protein>
<evidence type="ECO:0000313" key="3">
    <source>
        <dbReference type="Proteomes" id="UP001285908"/>
    </source>
</evidence>
<accession>A0AAJ0ICM8</accession>
<dbReference type="GeneID" id="87874431"/>
<name>A0AAJ0ICM8_9PEZI</name>
<proteinExistence type="predicted"/>
<dbReference type="EMBL" id="JAULSX010000002">
    <property type="protein sequence ID" value="KAK3497178.1"/>
    <property type="molecule type" value="Genomic_DNA"/>
</dbReference>
<dbReference type="AlphaFoldDB" id="A0AAJ0ICM8"/>
<evidence type="ECO:0000256" key="1">
    <source>
        <dbReference type="SAM" id="SignalP"/>
    </source>
</evidence>
<keyword evidence="1" id="KW-0732">Signal</keyword>
<organism evidence="2 3">
    <name type="scientific">Neurospora hispaniola</name>
    <dbReference type="NCBI Taxonomy" id="588809"/>
    <lineage>
        <taxon>Eukaryota</taxon>
        <taxon>Fungi</taxon>
        <taxon>Dikarya</taxon>
        <taxon>Ascomycota</taxon>
        <taxon>Pezizomycotina</taxon>
        <taxon>Sordariomycetes</taxon>
        <taxon>Sordariomycetidae</taxon>
        <taxon>Sordariales</taxon>
        <taxon>Sordariaceae</taxon>
        <taxon>Neurospora</taxon>
    </lineage>
</organism>
<keyword evidence="3" id="KW-1185">Reference proteome</keyword>
<gene>
    <name evidence="2" type="ORF">B0T23DRAFT_373684</name>
</gene>
<evidence type="ECO:0000313" key="2">
    <source>
        <dbReference type="EMBL" id="KAK3497178.1"/>
    </source>
</evidence>
<dbReference type="RefSeq" id="XP_062695442.1">
    <property type="nucleotide sequence ID" value="XM_062836809.1"/>
</dbReference>
<sequence length="119" mass="13120">MTFSVFASAILFLTWGALAAPTQPQLSRRGIAIPPGYSHIFFQDDFSPSFLAGFHPSPFQCAIATGISWKGEKLRYLVDGRPMVVLTGAQIGDEKAWTAVTRMPNHFDFECGSGREFCE</sequence>
<feature type="signal peptide" evidence="1">
    <location>
        <begin position="1"/>
        <end position="19"/>
    </location>
</feature>
<feature type="chain" id="PRO_5042529185" evidence="1">
    <location>
        <begin position="20"/>
        <end position="119"/>
    </location>
</feature>
<comment type="caution">
    <text evidence="2">The sequence shown here is derived from an EMBL/GenBank/DDBJ whole genome shotgun (WGS) entry which is preliminary data.</text>
</comment>
<dbReference type="Proteomes" id="UP001285908">
    <property type="component" value="Unassembled WGS sequence"/>
</dbReference>